<proteinExistence type="predicted"/>
<sequence>MQMETAGKLFEKLLKLPAIGALAFCFMLACSTVKEQGEPDVTVTPAVISNDAQRQAIYEQGTERTIRQNANPIPTGDQLRLSEKASETNRKQNIEEGSNPNAPANVPTEERPRQMRNVGNDTIVR</sequence>
<gene>
    <name evidence="2" type="ORF">ACFPIB_12515</name>
</gene>
<reference evidence="3" key="1">
    <citation type="journal article" date="2019" name="Int. J. Syst. Evol. Microbiol.">
        <title>The Global Catalogue of Microorganisms (GCM) 10K type strain sequencing project: providing services to taxonomists for standard genome sequencing and annotation.</title>
        <authorList>
            <consortium name="The Broad Institute Genomics Platform"/>
            <consortium name="The Broad Institute Genome Sequencing Center for Infectious Disease"/>
            <person name="Wu L."/>
            <person name="Ma J."/>
        </authorList>
    </citation>
    <scope>NUCLEOTIDE SEQUENCE [LARGE SCALE GENOMIC DNA]</scope>
    <source>
        <strain evidence="3">KACC 12602</strain>
    </source>
</reference>
<evidence type="ECO:0000313" key="2">
    <source>
        <dbReference type="EMBL" id="MFC5271440.1"/>
    </source>
</evidence>
<dbReference type="EMBL" id="JBHSKT010000007">
    <property type="protein sequence ID" value="MFC5271440.1"/>
    <property type="molecule type" value="Genomic_DNA"/>
</dbReference>
<evidence type="ECO:0000256" key="1">
    <source>
        <dbReference type="SAM" id="MobiDB-lite"/>
    </source>
</evidence>
<evidence type="ECO:0000313" key="3">
    <source>
        <dbReference type="Proteomes" id="UP001596161"/>
    </source>
</evidence>
<dbReference type="Proteomes" id="UP001596161">
    <property type="component" value="Unassembled WGS sequence"/>
</dbReference>
<protein>
    <recommendedName>
        <fullName evidence="4">DUF3035 domain-containing protein</fullName>
    </recommendedName>
</protein>
<feature type="region of interest" description="Disordered" evidence="1">
    <location>
        <begin position="62"/>
        <end position="125"/>
    </location>
</feature>
<dbReference type="RefSeq" id="WP_378017803.1">
    <property type="nucleotide sequence ID" value="NZ_JBHSKT010000007.1"/>
</dbReference>
<evidence type="ECO:0008006" key="4">
    <source>
        <dbReference type="Google" id="ProtNLM"/>
    </source>
</evidence>
<accession>A0ABW0EED2</accession>
<organism evidence="2 3">
    <name type="scientific">Adhaeribacter terreus</name>
    <dbReference type="NCBI Taxonomy" id="529703"/>
    <lineage>
        <taxon>Bacteria</taxon>
        <taxon>Pseudomonadati</taxon>
        <taxon>Bacteroidota</taxon>
        <taxon>Cytophagia</taxon>
        <taxon>Cytophagales</taxon>
        <taxon>Hymenobacteraceae</taxon>
        <taxon>Adhaeribacter</taxon>
    </lineage>
</organism>
<keyword evidence="3" id="KW-1185">Reference proteome</keyword>
<feature type="compositionally biased region" description="Basic and acidic residues" evidence="1">
    <location>
        <begin position="80"/>
        <end position="94"/>
    </location>
</feature>
<name>A0ABW0EED2_9BACT</name>
<comment type="caution">
    <text evidence="2">The sequence shown here is derived from an EMBL/GenBank/DDBJ whole genome shotgun (WGS) entry which is preliminary data.</text>
</comment>